<evidence type="ECO:0000256" key="4">
    <source>
        <dbReference type="ARBA" id="ARBA00023211"/>
    </source>
</evidence>
<name>A0A1N6LXV9_BABMR</name>
<dbReference type="EC" id="3.1.3.16" evidence="6"/>
<dbReference type="FunFam" id="3.60.21.10:FF:000005">
    <property type="entry name" value="Serine/threonine-protein phosphatase"/>
    <property type="match status" value="1"/>
</dbReference>
<dbReference type="KEGG" id="bmic:BmR1_04g07060"/>
<dbReference type="Gene3D" id="3.60.21.10">
    <property type="match status" value="1"/>
</dbReference>
<evidence type="ECO:0000256" key="1">
    <source>
        <dbReference type="ARBA" id="ARBA00022723"/>
    </source>
</evidence>
<keyword evidence="9" id="KW-1185">Reference proteome</keyword>
<dbReference type="PROSITE" id="PS00125">
    <property type="entry name" value="SER_THR_PHOSPHATASE"/>
    <property type="match status" value="1"/>
</dbReference>
<keyword evidence="2 6" id="KW-0378">Hydrolase</keyword>
<evidence type="ECO:0000259" key="7">
    <source>
        <dbReference type="PROSITE" id="PS00125"/>
    </source>
</evidence>
<dbReference type="Pfam" id="PF00149">
    <property type="entry name" value="Metallophos"/>
    <property type="match status" value="1"/>
</dbReference>
<evidence type="ECO:0000256" key="2">
    <source>
        <dbReference type="ARBA" id="ARBA00022801"/>
    </source>
</evidence>
<reference evidence="8 9" key="2">
    <citation type="journal article" date="2013" name="PLoS ONE">
        <title>Whole genome mapping and re-organization of the nuclear and mitochondrial genomes of Babesia microti isolates.</title>
        <authorList>
            <person name="Cornillot E."/>
            <person name="Dassouli A."/>
            <person name="Garg A."/>
            <person name="Pachikara N."/>
            <person name="Randazzo S."/>
            <person name="Depoix D."/>
            <person name="Carcy B."/>
            <person name="Delbecq S."/>
            <person name="Frutos R."/>
            <person name="Silva J.C."/>
            <person name="Sutton R."/>
            <person name="Krause P.J."/>
            <person name="Mamoun C.B."/>
        </authorList>
    </citation>
    <scope>NUCLEOTIDE SEQUENCE [LARGE SCALE GENOMIC DNA]</scope>
    <source>
        <strain evidence="8 9">RI</strain>
    </source>
</reference>
<comment type="similarity">
    <text evidence="5">Belongs to the PPP phosphatase family. PP-4 (PP-X) subfamily.</text>
</comment>
<proteinExistence type="inferred from homology"/>
<dbReference type="AlphaFoldDB" id="A0A1N6LXV9"/>
<reference evidence="8 9" key="3">
    <citation type="journal article" date="2016" name="Sci. Rep.">
        <title>Genome-wide diversity and gene expression profiling of Babesia microti isolates identify polymorphic genes that mediate host-pathogen interactions.</title>
        <authorList>
            <person name="Silva J.C."/>
            <person name="Cornillot E."/>
            <person name="McCracken C."/>
            <person name="Usmani-Brown S."/>
            <person name="Dwivedi A."/>
            <person name="Ifeonu O.O."/>
            <person name="Crabtree J."/>
            <person name="Gotia H.T."/>
            <person name="Virji A.Z."/>
            <person name="Reynes C."/>
            <person name="Colinge J."/>
            <person name="Kumar V."/>
            <person name="Lawres L."/>
            <person name="Pazzi J.E."/>
            <person name="Pablo J.V."/>
            <person name="Hung C."/>
            <person name="Brancato J."/>
            <person name="Kumari P."/>
            <person name="Orvis J."/>
            <person name="Tretina K."/>
            <person name="Chibucos M."/>
            <person name="Ott S."/>
            <person name="Sadzewicz L."/>
            <person name="Sengamalay N."/>
            <person name="Shetty A.C."/>
            <person name="Su Q."/>
            <person name="Tallon L."/>
            <person name="Fraser C.M."/>
            <person name="Frutos R."/>
            <person name="Molina D.M."/>
            <person name="Krause P.J."/>
            <person name="Ben Mamoun C."/>
        </authorList>
    </citation>
    <scope>NUCLEOTIDE SEQUENCE [LARGE SCALE GENOMIC DNA]</scope>
    <source>
        <strain evidence="8 9">RI</strain>
    </source>
</reference>
<comment type="catalytic activity">
    <reaction evidence="6">
        <text>O-phospho-L-threonyl-[protein] + H2O = L-threonyl-[protein] + phosphate</text>
        <dbReference type="Rhea" id="RHEA:47004"/>
        <dbReference type="Rhea" id="RHEA-COMP:11060"/>
        <dbReference type="Rhea" id="RHEA-COMP:11605"/>
        <dbReference type="ChEBI" id="CHEBI:15377"/>
        <dbReference type="ChEBI" id="CHEBI:30013"/>
        <dbReference type="ChEBI" id="CHEBI:43474"/>
        <dbReference type="ChEBI" id="CHEBI:61977"/>
        <dbReference type="EC" id="3.1.3.16"/>
    </reaction>
</comment>
<reference evidence="8 9" key="1">
    <citation type="journal article" date="2012" name="Nucleic Acids Res.">
        <title>Sequencing of the smallest Apicomplexan genome from the human pathogen Babesia microti.</title>
        <authorList>
            <person name="Cornillot E."/>
            <person name="Hadj-Kaddour K."/>
            <person name="Dassouli A."/>
            <person name="Noel B."/>
            <person name="Ranwez V."/>
            <person name="Vacherie B."/>
            <person name="Augagneur Y."/>
            <person name="Bres V."/>
            <person name="Duclos A."/>
            <person name="Randazzo S."/>
            <person name="Carcy B."/>
            <person name="Debierre-Grockiego F."/>
            <person name="Delbecq S."/>
            <person name="Moubri-Menage K."/>
            <person name="Shams-Eldin H."/>
            <person name="Usmani-Brown S."/>
            <person name="Bringaud F."/>
            <person name="Wincker P."/>
            <person name="Vivares C.P."/>
            <person name="Schwarz R.T."/>
            <person name="Schetters T.P."/>
            <person name="Krause P.J."/>
            <person name="Gorenflot A."/>
            <person name="Berry V."/>
            <person name="Barbe V."/>
            <person name="Ben Mamoun C."/>
        </authorList>
    </citation>
    <scope>NUCLEOTIDE SEQUENCE [LARGE SCALE GENOMIC DNA]</scope>
    <source>
        <strain evidence="8 9">RI</strain>
    </source>
</reference>
<dbReference type="CDD" id="cd07415">
    <property type="entry name" value="MPP_PP2A_PP4_PP6"/>
    <property type="match status" value="1"/>
</dbReference>
<evidence type="ECO:0000313" key="8">
    <source>
        <dbReference type="EMBL" id="SIO73716.1"/>
    </source>
</evidence>
<dbReference type="OrthoDB" id="1930084at2759"/>
<dbReference type="InterPro" id="IPR047129">
    <property type="entry name" value="PPA2-like"/>
</dbReference>
<dbReference type="SMART" id="SM00156">
    <property type="entry name" value="PP2Ac"/>
    <property type="match status" value="1"/>
</dbReference>
<dbReference type="VEuPathDB" id="PiroplasmaDB:BmR1_04g07060"/>
<sequence length="304" mass="35004">MSDIDKDIAQLERCESLSEEEVRLLCEKVKEILIEEANVQRVDAPVTICGDIHGQFYDFKQLIIFGHKVPTTNYLFMGDFVDRGYYSVETFLLLLTLKVRYPDRITLIRGNHESRQITQVYGFYDECTRKYGGTNVWRYCTDVFDYLAISALVDGRYFCVHGGLSPTNSTIDEIRCIDRKQEVPHEGLMCDLMWSDPEDMDGWGASPRGAGFLFGGDVVRQFVYQNGIDVIARAHQLVMEGYKWWFSHTLVTIWSAPNYCYRCGNIASIMELDDNLNPNFRTFEAATPEKRGVPAKKPIPEYFL</sequence>
<dbReference type="GO" id="GO:0004722">
    <property type="term" value="F:protein serine/threonine phosphatase activity"/>
    <property type="evidence" value="ECO:0007669"/>
    <property type="project" value="UniProtKB-EC"/>
</dbReference>
<evidence type="ECO:0000256" key="6">
    <source>
        <dbReference type="RuleBase" id="RU004273"/>
    </source>
</evidence>
<organism evidence="8 9">
    <name type="scientific">Babesia microti (strain RI)</name>
    <dbReference type="NCBI Taxonomy" id="1133968"/>
    <lineage>
        <taxon>Eukaryota</taxon>
        <taxon>Sar</taxon>
        <taxon>Alveolata</taxon>
        <taxon>Apicomplexa</taxon>
        <taxon>Aconoidasida</taxon>
        <taxon>Piroplasmida</taxon>
        <taxon>Babesiidae</taxon>
        <taxon>Babesia</taxon>
    </lineage>
</organism>
<evidence type="ECO:0000313" key="9">
    <source>
        <dbReference type="Proteomes" id="UP000002899"/>
    </source>
</evidence>
<keyword evidence="4" id="KW-0464">Manganese</keyword>
<keyword evidence="3" id="KW-0904">Protein phosphatase</keyword>
<gene>
    <name evidence="8" type="ORF">BmR1_04g07060</name>
</gene>
<dbReference type="EMBL" id="LN871599">
    <property type="protein sequence ID" value="SIO73716.1"/>
    <property type="molecule type" value="Genomic_DNA"/>
</dbReference>
<dbReference type="GeneID" id="24426059"/>
<feature type="domain" description="Serine/threonine specific protein phosphatases" evidence="7">
    <location>
        <begin position="108"/>
        <end position="113"/>
    </location>
</feature>
<dbReference type="PANTHER" id="PTHR45619">
    <property type="entry name" value="SERINE/THREONINE-PROTEIN PHOSPHATASE PP2A-RELATED"/>
    <property type="match status" value="1"/>
</dbReference>
<protein>
    <recommendedName>
        <fullName evidence="6">Serine/threonine-protein phosphatase</fullName>
        <ecNumber evidence="6">3.1.3.16</ecNumber>
    </recommendedName>
</protein>
<dbReference type="InterPro" id="IPR006186">
    <property type="entry name" value="Ser/Thr-sp_prot-phosphatase"/>
</dbReference>
<keyword evidence="1" id="KW-0479">Metal-binding</keyword>
<evidence type="ECO:0000256" key="5">
    <source>
        <dbReference type="ARBA" id="ARBA00038328"/>
    </source>
</evidence>
<evidence type="ECO:0000256" key="3">
    <source>
        <dbReference type="ARBA" id="ARBA00022912"/>
    </source>
</evidence>
<dbReference type="InterPro" id="IPR029052">
    <property type="entry name" value="Metallo-depent_PP-like"/>
</dbReference>
<dbReference type="InterPro" id="IPR004843">
    <property type="entry name" value="Calcineurin-like_PHP"/>
</dbReference>
<dbReference type="GO" id="GO:0046872">
    <property type="term" value="F:metal ion binding"/>
    <property type="evidence" value="ECO:0007669"/>
    <property type="project" value="UniProtKB-KW"/>
</dbReference>
<dbReference type="RefSeq" id="XP_021337783.1">
    <property type="nucleotide sequence ID" value="XM_021482572.1"/>
</dbReference>
<dbReference type="SUPFAM" id="SSF56300">
    <property type="entry name" value="Metallo-dependent phosphatases"/>
    <property type="match status" value="1"/>
</dbReference>
<dbReference type="PRINTS" id="PR00114">
    <property type="entry name" value="STPHPHTASE"/>
</dbReference>
<accession>A0A1N6LXV9</accession>
<dbReference type="Proteomes" id="UP000002899">
    <property type="component" value="Chromosome IV"/>
</dbReference>